<dbReference type="Gene3D" id="1.10.3090.10">
    <property type="entry name" value="cca-adding enzyme, domain 2"/>
    <property type="match status" value="1"/>
</dbReference>
<dbReference type="AlphaFoldDB" id="A0A4V4H0V9"/>
<accession>A0A4V4H0V9</accession>
<feature type="region of interest" description="Disordered" evidence="12">
    <location>
        <begin position="95"/>
        <end position="137"/>
    </location>
</feature>
<dbReference type="InterPro" id="IPR006675">
    <property type="entry name" value="HDIG_dom"/>
</dbReference>
<evidence type="ECO:0000256" key="2">
    <source>
        <dbReference type="ARBA" id="ARBA00022679"/>
    </source>
</evidence>
<evidence type="ECO:0000256" key="6">
    <source>
        <dbReference type="ARBA" id="ARBA00022741"/>
    </source>
</evidence>
<name>A0A4V4H0V9_9BACT</name>
<dbReference type="GO" id="GO:0042245">
    <property type="term" value="P:RNA repair"/>
    <property type="evidence" value="ECO:0007669"/>
    <property type="project" value="UniProtKB-KW"/>
</dbReference>
<evidence type="ECO:0000259" key="13">
    <source>
        <dbReference type="PROSITE" id="PS51831"/>
    </source>
</evidence>
<dbReference type="Proteomes" id="UP000306918">
    <property type="component" value="Unassembled WGS sequence"/>
</dbReference>
<comment type="caution">
    <text evidence="14">The sequence shown here is derived from an EMBL/GenBank/DDBJ whole genome shotgun (WGS) entry which is preliminary data.</text>
</comment>
<dbReference type="CDD" id="cd05398">
    <property type="entry name" value="NT_ClassII-CCAase"/>
    <property type="match status" value="1"/>
</dbReference>
<evidence type="ECO:0000256" key="4">
    <source>
        <dbReference type="ARBA" id="ARBA00022695"/>
    </source>
</evidence>
<dbReference type="GO" id="GO:0016779">
    <property type="term" value="F:nucleotidyltransferase activity"/>
    <property type="evidence" value="ECO:0007669"/>
    <property type="project" value="UniProtKB-KW"/>
</dbReference>
<dbReference type="SUPFAM" id="SSF81891">
    <property type="entry name" value="Poly A polymerase C-terminal region-like"/>
    <property type="match status" value="1"/>
</dbReference>
<proteinExistence type="inferred from homology"/>
<evidence type="ECO:0000256" key="3">
    <source>
        <dbReference type="ARBA" id="ARBA00022694"/>
    </source>
</evidence>
<evidence type="ECO:0000256" key="9">
    <source>
        <dbReference type="ARBA" id="ARBA00022842"/>
    </source>
</evidence>
<sequence length="529" mass="60291">MDIKCNDKELFVFKKIAHAAEELGVPAYVIGGFVRDKLLGRPTKDADIVCVGDGIQLAHKVAERFQPKPAVSFFKNFGTAQIKLRHFYEEDHKHLTVEHNDQEEKEDPDFPFTGEDKDDLDFPSNPDGREGRGEASTLEIEFVGARKESYRYHSRNPEVVPGTLKDDQDRRDFTINAMAISLNPEDYGKLIDPFNGLLDLERKIIQTPLDPGQTFSDDPLRMMRAVRFAAQLNFTIAPATFQSIKDHAERIRIISQERITDELNKILLSAKPSVGFDLLYQSGLLHIIFPQLIDLAGAEYIDGMGHKDNFYHTLQVVDNIAKNTNDLWLRWAALLHDIGKPATKKFERGHGFTFHGHEVVGGRMVPRIFAKLKLPQNEKLRFVRKLVELHLRPISLTKENITDSAIRRLLFDAGDDIDALMLLCEADITSKNKQKVIRYLENFELVRHRLKEVEEKDKIRNWQPPITGEIIMDIFGLSPCKIVGDLKNTIREAILDGEIDNTYDAAYDFMMKKATEMGLQIVNKKAAGN</sequence>
<dbReference type="InterPro" id="IPR043519">
    <property type="entry name" value="NT_sf"/>
</dbReference>
<dbReference type="SMART" id="SM00471">
    <property type="entry name" value="HDc"/>
    <property type="match status" value="1"/>
</dbReference>
<dbReference type="InterPro" id="IPR006674">
    <property type="entry name" value="HD_domain"/>
</dbReference>
<evidence type="ECO:0000256" key="11">
    <source>
        <dbReference type="RuleBase" id="RU003953"/>
    </source>
</evidence>
<comment type="similarity">
    <text evidence="11">Belongs to the tRNA nucleotidyltransferase/poly(A) polymerase family.</text>
</comment>
<dbReference type="EMBL" id="STFF01000004">
    <property type="protein sequence ID" value="THU38086.1"/>
    <property type="molecule type" value="Genomic_DNA"/>
</dbReference>
<dbReference type="SUPFAM" id="SSF81301">
    <property type="entry name" value="Nucleotidyltransferase"/>
    <property type="match status" value="2"/>
</dbReference>
<dbReference type="InterPro" id="IPR003607">
    <property type="entry name" value="HD/PDEase_dom"/>
</dbReference>
<keyword evidence="10 11" id="KW-0694">RNA-binding</keyword>
<feature type="domain" description="HD" evidence="13">
    <location>
        <begin position="309"/>
        <end position="420"/>
    </location>
</feature>
<keyword evidence="6" id="KW-0547">Nucleotide-binding</keyword>
<keyword evidence="15" id="KW-1185">Reference proteome</keyword>
<dbReference type="InterPro" id="IPR050124">
    <property type="entry name" value="tRNA_CCA-adding_enzyme"/>
</dbReference>
<evidence type="ECO:0000313" key="15">
    <source>
        <dbReference type="Proteomes" id="UP000306918"/>
    </source>
</evidence>
<gene>
    <name evidence="14" type="ORF">FAM09_15485</name>
</gene>
<dbReference type="GO" id="GO:0003723">
    <property type="term" value="F:RNA binding"/>
    <property type="evidence" value="ECO:0007669"/>
    <property type="project" value="UniProtKB-KW"/>
</dbReference>
<evidence type="ECO:0000256" key="5">
    <source>
        <dbReference type="ARBA" id="ARBA00022723"/>
    </source>
</evidence>
<keyword evidence="5" id="KW-0479">Metal-binding</keyword>
<comment type="cofactor">
    <cofactor evidence="1">
        <name>Mg(2+)</name>
        <dbReference type="ChEBI" id="CHEBI:18420"/>
    </cofactor>
</comment>
<dbReference type="Pfam" id="PF01966">
    <property type="entry name" value="HD"/>
    <property type="match status" value="1"/>
</dbReference>
<protein>
    <submittedName>
        <fullName evidence="14">HD domain-containing protein</fullName>
    </submittedName>
</protein>
<keyword evidence="8" id="KW-0067">ATP-binding</keyword>
<dbReference type="PANTHER" id="PTHR47545:SF1">
    <property type="entry name" value="MULTIFUNCTIONAL CCA PROTEIN"/>
    <property type="match status" value="1"/>
</dbReference>
<dbReference type="RefSeq" id="WP_136578042.1">
    <property type="nucleotide sequence ID" value="NZ_STFF01000004.1"/>
</dbReference>
<dbReference type="Gene3D" id="3.30.460.10">
    <property type="entry name" value="Beta Polymerase, domain 2"/>
    <property type="match status" value="1"/>
</dbReference>
<evidence type="ECO:0000256" key="8">
    <source>
        <dbReference type="ARBA" id="ARBA00022840"/>
    </source>
</evidence>
<dbReference type="PANTHER" id="PTHR47545">
    <property type="entry name" value="MULTIFUNCTIONAL CCA PROTEIN"/>
    <property type="match status" value="1"/>
</dbReference>
<dbReference type="Pfam" id="PF01743">
    <property type="entry name" value="PolyA_pol"/>
    <property type="match status" value="2"/>
</dbReference>
<dbReference type="InterPro" id="IPR002646">
    <property type="entry name" value="PolA_pol_head_dom"/>
</dbReference>
<keyword evidence="4" id="KW-0548">Nucleotidyltransferase</keyword>
<dbReference type="PROSITE" id="PS51831">
    <property type="entry name" value="HD"/>
    <property type="match status" value="1"/>
</dbReference>
<evidence type="ECO:0000256" key="12">
    <source>
        <dbReference type="SAM" id="MobiDB-lite"/>
    </source>
</evidence>
<evidence type="ECO:0000256" key="10">
    <source>
        <dbReference type="ARBA" id="ARBA00022884"/>
    </source>
</evidence>
<evidence type="ECO:0000256" key="7">
    <source>
        <dbReference type="ARBA" id="ARBA00022800"/>
    </source>
</evidence>
<dbReference type="NCBIfam" id="TIGR00277">
    <property type="entry name" value="HDIG"/>
    <property type="match status" value="1"/>
</dbReference>
<dbReference type="GO" id="GO:0046872">
    <property type="term" value="F:metal ion binding"/>
    <property type="evidence" value="ECO:0007669"/>
    <property type="project" value="UniProtKB-KW"/>
</dbReference>
<keyword evidence="7" id="KW-0692">RNA repair</keyword>
<evidence type="ECO:0000256" key="1">
    <source>
        <dbReference type="ARBA" id="ARBA00001946"/>
    </source>
</evidence>
<dbReference type="OrthoDB" id="9805698at2"/>
<dbReference type="GO" id="GO:0008033">
    <property type="term" value="P:tRNA processing"/>
    <property type="evidence" value="ECO:0007669"/>
    <property type="project" value="UniProtKB-KW"/>
</dbReference>
<keyword evidence="3" id="KW-0819">tRNA processing</keyword>
<keyword evidence="9" id="KW-0460">Magnesium</keyword>
<dbReference type="CDD" id="cd00077">
    <property type="entry name" value="HDc"/>
    <property type="match status" value="1"/>
</dbReference>
<dbReference type="InterPro" id="IPR032828">
    <property type="entry name" value="PolyA_RNA-bd"/>
</dbReference>
<dbReference type="Pfam" id="PF12627">
    <property type="entry name" value="PolyA_pol_RNAbd"/>
    <property type="match status" value="1"/>
</dbReference>
<keyword evidence="2 11" id="KW-0808">Transferase</keyword>
<evidence type="ECO:0000313" key="14">
    <source>
        <dbReference type="EMBL" id="THU38086.1"/>
    </source>
</evidence>
<organism evidence="14 15">
    <name type="scientific">Niastella caeni</name>
    <dbReference type="NCBI Taxonomy" id="2569763"/>
    <lineage>
        <taxon>Bacteria</taxon>
        <taxon>Pseudomonadati</taxon>
        <taxon>Bacteroidota</taxon>
        <taxon>Chitinophagia</taxon>
        <taxon>Chitinophagales</taxon>
        <taxon>Chitinophagaceae</taxon>
        <taxon>Niastella</taxon>
    </lineage>
</organism>
<dbReference type="GO" id="GO:0005524">
    <property type="term" value="F:ATP binding"/>
    <property type="evidence" value="ECO:0007669"/>
    <property type="project" value="UniProtKB-KW"/>
</dbReference>
<reference evidence="14 15" key="1">
    <citation type="submission" date="2019-04" db="EMBL/GenBank/DDBJ databases">
        <title>Niastella caeni sp. nov., isolated from activated sludge.</title>
        <authorList>
            <person name="Sheng M."/>
        </authorList>
    </citation>
    <scope>NUCLEOTIDE SEQUENCE [LARGE SCALE GENOMIC DNA]</scope>
    <source>
        <strain evidence="14 15">HX-2-15</strain>
    </source>
</reference>